<sequence>MYLLVPANSKQLIERALWFKNPVARKLAQEKGVEFGFELKGEPETISPPAGGAPPLYWGYHLPGGFASEYYYHPEKRRQLISSVSHLVSLKPNYVNLHGIHLWRQPSAKKHLNRYVNRSESAEYLKVLEANIELIKKLQAILPQLTLENYPITSDFRGKDGKILPETYLFTGSGRLNDLLYLRKKTGVEILLDLEHLILTLNFLNRQKNYRHVPVNKSHKLNSDEEKIKEIFGFNIQKGQIPFANKEIILKDIVKKIGAKRYHITGSDQDVNPGKKILSHGPIEVGNKAFRKNIQLVLSQKPETILIEVANSINDTYYGSHLRPNETELSFCNLCEILLEEL</sequence>
<comment type="caution">
    <text evidence="1">The sequence shown here is derived from an EMBL/GenBank/DDBJ whole genome shotgun (WGS) entry which is preliminary data.</text>
</comment>
<accession>A0A0G0FDQ2</accession>
<proteinExistence type="predicted"/>
<evidence type="ECO:0000313" key="2">
    <source>
        <dbReference type="Proteomes" id="UP000034508"/>
    </source>
</evidence>
<dbReference type="EMBL" id="LBSM01000020">
    <property type="protein sequence ID" value="KKQ17248.1"/>
    <property type="molecule type" value="Genomic_DNA"/>
</dbReference>
<gene>
    <name evidence="1" type="ORF">US31_C0020G0003</name>
</gene>
<dbReference type="AlphaFoldDB" id="A0A0G0FDQ2"/>
<reference evidence="1 2" key="1">
    <citation type="journal article" date="2015" name="Nature">
        <title>rRNA introns, odd ribosomes, and small enigmatic genomes across a large radiation of phyla.</title>
        <authorList>
            <person name="Brown C.T."/>
            <person name="Hug L.A."/>
            <person name="Thomas B.C."/>
            <person name="Sharon I."/>
            <person name="Castelle C.J."/>
            <person name="Singh A."/>
            <person name="Wilkins M.J."/>
            <person name="Williams K.H."/>
            <person name="Banfield J.F."/>
        </authorList>
    </citation>
    <scope>NUCLEOTIDE SEQUENCE [LARGE SCALE GENOMIC DNA]</scope>
</reference>
<name>A0A0G0FDQ2_9BACT</name>
<dbReference type="Proteomes" id="UP000034508">
    <property type="component" value="Unassembled WGS sequence"/>
</dbReference>
<protein>
    <submittedName>
        <fullName evidence="1">Uncharacterized protein</fullName>
    </submittedName>
</protein>
<evidence type="ECO:0000313" key="1">
    <source>
        <dbReference type="EMBL" id="KKQ17248.1"/>
    </source>
</evidence>
<organism evidence="1 2">
    <name type="scientific">Berkelbacteria bacterium GW2011_GWA1_36_9</name>
    <dbReference type="NCBI Taxonomy" id="1618331"/>
    <lineage>
        <taxon>Bacteria</taxon>
        <taxon>Candidatus Berkelbacteria</taxon>
    </lineage>
</organism>